<reference evidence="2" key="1">
    <citation type="submission" date="2020-10" db="EMBL/GenBank/DDBJ databases">
        <authorList>
            <person name="Palmer J.M."/>
        </authorList>
    </citation>
    <scope>NUCLEOTIDE SEQUENCE</scope>
    <source>
        <strain evidence="2">UCD 2041</strain>
    </source>
</reference>
<name>A0A871R6S7_DEKBR</name>
<dbReference type="OrthoDB" id="10606872at2759"/>
<evidence type="ECO:0000313" key="2">
    <source>
        <dbReference type="EMBL" id="QOU20454.1"/>
    </source>
</evidence>
<dbReference type="InterPro" id="IPR016024">
    <property type="entry name" value="ARM-type_fold"/>
</dbReference>
<protein>
    <submittedName>
        <fullName evidence="2">Uncharacterized protein</fullName>
    </submittedName>
</protein>
<feature type="region of interest" description="Disordered" evidence="1">
    <location>
        <begin position="120"/>
        <end position="156"/>
    </location>
</feature>
<evidence type="ECO:0000313" key="3">
    <source>
        <dbReference type="Proteomes" id="UP000663131"/>
    </source>
</evidence>
<dbReference type="GeneID" id="64577035"/>
<dbReference type="KEGG" id="bbrx:BRETT_005112"/>
<accession>A0A871R6S7</accession>
<evidence type="ECO:0000256" key="1">
    <source>
        <dbReference type="SAM" id="MobiDB-lite"/>
    </source>
</evidence>
<dbReference type="AlphaFoldDB" id="A0A871R6S7"/>
<dbReference type="SUPFAM" id="SSF48371">
    <property type="entry name" value="ARM repeat"/>
    <property type="match status" value="1"/>
</dbReference>
<sequence>MPSTYGGAKSGFIRHDFTSSRHISSSVSLSPTKHEQKNQMLLSEKQNVVVSKKIVLADRPWTHQKKRIAKSCTNRRDTTSNSGSTGLTTLFACLDGLATDNDESNDSRLSKRRKTTFFGSRVSNYYNPSEDSSNQDSSDDSDASSKDESQENCVDESIGTIIKQLGNVREKIDMDKDLNKCRARKLARYTTFVRNMSLKGRTYESTRSFRADERTISDDDDDDSSVDDDIIEDSNVINTNTNTNLSSLDGLSSDKVLSTLDLRTSGINTQNKEELELFMEGYEAETSFYNRKDVLKEFLEQIRQRPSFAKYICKFGFPAMFLNQSLRKDSKVEDICSLWLMIFMELLKSSTNSRILSSFFRAIPNQPEFILTLLHSKKDEVKSGILKVLCKLVDVSTDFDITRYFQEDEQSEFIKELRNCIESSSLSIESTDQCLRIYHRMVLTGNVGDELSFYKLTLSIMKFVRDRTKCEQRKLASILKLGISLTSSLNHEEDGLRKKIRDVLFNREVFSGLIEITISNIGSQDGNQLSLFALGYLVNFVDESKYLQECDRSVFKKLKKVLHDNMGGANSQTAETHVEGYLALVYGKLLTYKSLNADLSIDEQEKATLINVLRRFEELISSNIQIKRKVDLILKQLES</sequence>
<reference evidence="2" key="2">
    <citation type="journal article" name="BMC Genomics">
        <title>New genome assemblies reveal patterns of domestication and adaptation across Brettanomyces (Dekkera) species.</title>
        <authorList>
            <person name="Roach M.J."/>
            <person name="Borneman A.R."/>
        </authorList>
    </citation>
    <scope>NUCLEOTIDE SEQUENCE</scope>
    <source>
        <strain evidence="2">UCD 2041</strain>
    </source>
</reference>
<organism evidence="2 3">
    <name type="scientific">Dekkera bruxellensis</name>
    <name type="common">Brettanomyces custersii</name>
    <dbReference type="NCBI Taxonomy" id="5007"/>
    <lineage>
        <taxon>Eukaryota</taxon>
        <taxon>Fungi</taxon>
        <taxon>Dikarya</taxon>
        <taxon>Ascomycota</taxon>
        <taxon>Saccharomycotina</taxon>
        <taxon>Pichiomycetes</taxon>
        <taxon>Pichiales</taxon>
        <taxon>Pichiaceae</taxon>
        <taxon>Brettanomyces</taxon>
    </lineage>
</organism>
<dbReference type="Proteomes" id="UP000663131">
    <property type="component" value="Chromosome 7"/>
</dbReference>
<gene>
    <name evidence="2" type="ORF">BRETT_005112</name>
</gene>
<dbReference type="RefSeq" id="XP_041136947.1">
    <property type="nucleotide sequence ID" value="XM_041283595.1"/>
</dbReference>
<proteinExistence type="predicted"/>
<dbReference type="EMBL" id="CP063135">
    <property type="protein sequence ID" value="QOU20454.1"/>
    <property type="molecule type" value="Genomic_DNA"/>
</dbReference>